<dbReference type="Proteomes" id="UP001150942">
    <property type="component" value="Unassembled WGS sequence"/>
</dbReference>
<evidence type="ECO:0000256" key="1">
    <source>
        <dbReference type="SAM" id="MobiDB-lite"/>
    </source>
</evidence>
<sequence>MYNTRETDWPHRLIPITQPHQPGNLVLDNHPTGSAHRRHVLTQGNTVFPAETPTPVQDGCLPSVLPGWYMQGTSRRSRRSQLVTPV</sequence>
<accession>A0A9W9N6B3</accession>
<feature type="region of interest" description="Disordered" evidence="1">
    <location>
        <begin position="1"/>
        <end position="32"/>
    </location>
</feature>
<evidence type="ECO:0000313" key="3">
    <source>
        <dbReference type="Proteomes" id="UP001150942"/>
    </source>
</evidence>
<reference evidence="2" key="1">
    <citation type="submission" date="2022-11" db="EMBL/GenBank/DDBJ databases">
        <authorList>
            <person name="Petersen C."/>
        </authorList>
    </citation>
    <scope>NUCLEOTIDE SEQUENCE</scope>
    <source>
        <strain evidence="2">IBT 20477</strain>
    </source>
</reference>
<gene>
    <name evidence="2" type="ORF">N7449_001144</name>
</gene>
<dbReference type="AlphaFoldDB" id="A0A9W9N6B3"/>
<evidence type="ECO:0000313" key="2">
    <source>
        <dbReference type="EMBL" id="KAJ5213975.1"/>
    </source>
</evidence>
<keyword evidence="3" id="KW-1185">Reference proteome</keyword>
<comment type="caution">
    <text evidence="2">The sequence shown here is derived from an EMBL/GenBank/DDBJ whole genome shotgun (WGS) entry which is preliminary data.</text>
</comment>
<dbReference type="EMBL" id="JAPQKQ010000001">
    <property type="protein sequence ID" value="KAJ5213975.1"/>
    <property type="molecule type" value="Genomic_DNA"/>
</dbReference>
<proteinExistence type="predicted"/>
<name>A0A9W9N6B3_9EURO</name>
<organism evidence="2 3">
    <name type="scientific">Penicillium cf. viridicatum</name>
    <dbReference type="NCBI Taxonomy" id="2972119"/>
    <lineage>
        <taxon>Eukaryota</taxon>
        <taxon>Fungi</taxon>
        <taxon>Dikarya</taxon>
        <taxon>Ascomycota</taxon>
        <taxon>Pezizomycotina</taxon>
        <taxon>Eurotiomycetes</taxon>
        <taxon>Eurotiomycetidae</taxon>
        <taxon>Eurotiales</taxon>
        <taxon>Aspergillaceae</taxon>
        <taxon>Penicillium</taxon>
    </lineage>
</organism>
<reference evidence="2" key="2">
    <citation type="journal article" date="2023" name="IMA Fungus">
        <title>Comparative genomic study of the Penicillium genus elucidates a diverse pangenome and 15 lateral gene transfer events.</title>
        <authorList>
            <person name="Petersen C."/>
            <person name="Sorensen T."/>
            <person name="Nielsen M.R."/>
            <person name="Sondergaard T.E."/>
            <person name="Sorensen J.L."/>
            <person name="Fitzpatrick D.A."/>
            <person name="Frisvad J.C."/>
            <person name="Nielsen K.L."/>
        </authorList>
    </citation>
    <scope>NUCLEOTIDE SEQUENCE</scope>
    <source>
        <strain evidence="2">IBT 20477</strain>
    </source>
</reference>
<feature type="compositionally biased region" description="Basic and acidic residues" evidence="1">
    <location>
        <begin position="1"/>
        <end position="11"/>
    </location>
</feature>
<protein>
    <submittedName>
        <fullName evidence="2">Uncharacterized protein</fullName>
    </submittedName>
</protein>